<evidence type="ECO:0000256" key="3">
    <source>
        <dbReference type="ARBA" id="ARBA00023295"/>
    </source>
</evidence>
<feature type="domain" description="CBM6" evidence="6">
    <location>
        <begin position="31"/>
        <end position="149"/>
    </location>
</feature>
<dbReference type="PANTHER" id="PTHR40079">
    <property type="entry name" value="MANNAN ENDO-1,4-BETA-MANNOSIDASE E-RELATED"/>
    <property type="match status" value="1"/>
</dbReference>
<dbReference type="PROSITE" id="PS51764">
    <property type="entry name" value="GH26"/>
    <property type="match status" value="1"/>
</dbReference>
<dbReference type="Pfam" id="PF16990">
    <property type="entry name" value="CBM_35"/>
    <property type="match status" value="1"/>
</dbReference>
<feature type="active site" description="Proton donor" evidence="4">
    <location>
        <position position="321"/>
    </location>
</feature>
<evidence type="ECO:0000259" key="7">
    <source>
        <dbReference type="PROSITE" id="PS51764"/>
    </source>
</evidence>
<protein>
    <submittedName>
        <fullName evidence="8">Glycoside hydrolase family 26 protein</fullName>
    </submittedName>
</protein>
<organism evidence="8 9">
    <name type="scientific">Botryobasidium botryosum (strain FD-172 SS1)</name>
    <dbReference type="NCBI Taxonomy" id="930990"/>
    <lineage>
        <taxon>Eukaryota</taxon>
        <taxon>Fungi</taxon>
        <taxon>Dikarya</taxon>
        <taxon>Basidiomycota</taxon>
        <taxon>Agaricomycotina</taxon>
        <taxon>Agaricomycetes</taxon>
        <taxon>Cantharellales</taxon>
        <taxon>Botryobasidiaceae</taxon>
        <taxon>Botryobasidium</taxon>
    </lineage>
</organism>
<dbReference type="InterPro" id="IPR000805">
    <property type="entry name" value="Glyco_hydro_26"/>
</dbReference>
<evidence type="ECO:0000313" key="8">
    <source>
        <dbReference type="EMBL" id="KDQ16702.1"/>
    </source>
</evidence>
<evidence type="ECO:0000259" key="6">
    <source>
        <dbReference type="PROSITE" id="PS51175"/>
    </source>
</evidence>
<gene>
    <name evidence="8" type="ORF">BOTBODRAFT_156634</name>
</gene>
<dbReference type="PANTHER" id="PTHR40079:SF4">
    <property type="entry name" value="GH26 DOMAIN-CONTAINING PROTEIN-RELATED"/>
    <property type="match status" value="1"/>
</dbReference>
<dbReference type="PRINTS" id="PR00739">
    <property type="entry name" value="GLHYDRLASE26"/>
</dbReference>
<dbReference type="AlphaFoldDB" id="A0A067MXT2"/>
<keyword evidence="5" id="KW-0732">Signal</keyword>
<evidence type="ECO:0000256" key="4">
    <source>
        <dbReference type="PROSITE-ProRule" id="PRU01100"/>
    </source>
</evidence>
<dbReference type="CDD" id="cd04086">
    <property type="entry name" value="CBM35_mannanase-like"/>
    <property type="match status" value="1"/>
</dbReference>
<keyword evidence="2 4" id="KW-0378">Hydrolase</keyword>
<dbReference type="SUPFAM" id="SSF49785">
    <property type="entry name" value="Galactose-binding domain-like"/>
    <property type="match status" value="1"/>
</dbReference>
<feature type="domain" description="GH26" evidence="7">
    <location>
        <begin position="170"/>
        <end position="463"/>
    </location>
</feature>
<feature type="chain" id="PRO_5001641637" evidence="5">
    <location>
        <begin position="29"/>
        <end position="471"/>
    </location>
</feature>
<dbReference type="Proteomes" id="UP000027195">
    <property type="component" value="Unassembled WGS sequence"/>
</dbReference>
<dbReference type="GO" id="GO:0016985">
    <property type="term" value="F:mannan endo-1,4-beta-mannosidase activity"/>
    <property type="evidence" value="ECO:0007669"/>
    <property type="project" value="InterPro"/>
</dbReference>
<dbReference type="OrthoDB" id="5286354at2759"/>
<comment type="similarity">
    <text evidence="1 4">Belongs to the glycosyl hydrolase 26 family.</text>
</comment>
<evidence type="ECO:0000256" key="5">
    <source>
        <dbReference type="SAM" id="SignalP"/>
    </source>
</evidence>
<dbReference type="Pfam" id="PF02156">
    <property type="entry name" value="Glyco_hydro_26"/>
    <property type="match status" value="1"/>
</dbReference>
<evidence type="ECO:0000256" key="2">
    <source>
        <dbReference type="ARBA" id="ARBA00022801"/>
    </source>
</evidence>
<accession>A0A067MXT2</accession>
<feature type="active site" description="Nucleophile" evidence="4">
    <location>
        <position position="411"/>
    </location>
</feature>
<dbReference type="HOGENOM" id="CLU_016930_1_1_1"/>
<dbReference type="STRING" id="930990.A0A067MXT2"/>
<dbReference type="InterPro" id="IPR005084">
    <property type="entry name" value="CBM6"/>
</dbReference>
<feature type="signal peptide" evidence="5">
    <location>
        <begin position="1"/>
        <end position="28"/>
    </location>
</feature>
<keyword evidence="9" id="KW-1185">Reference proteome</keyword>
<dbReference type="InParanoid" id="A0A067MXT2"/>
<dbReference type="InterPro" id="IPR017853">
    <property type="entry name" value="GH"/>
</dbReference>
<proteinExistence type="inferred from homology"/>
<evidence type="ECO:0000313" key="9">
    <source>
        <dbReference type="Proteomes" id="UP000027195"/>
    </source>
</evidence>
<keyword evidence="3 4" id="KW-0326">Glycosidase</keyword>
<dbReference type="EMBL" id="KL198026">
    <property type="protein sequence ID" value="KDQ16702.1"/>
    <property type="molecule type" value="Genomic_DNA"/>
</dbReference>
<dbReference type="SUPFAM" id="SSF51445">
    <property type="entry name" value="(Trans)glycosidases"/>
    <property type="match status" value="1"/>
</dbReference>
<dbReference type="InterPro" id="IPR008979">
    <property type="entry name" value="Galactose-bd-like_sf"/>
</dbReference>
<evidence type="ECO:0000256" key="1">
    <source>
        <dbReference type="ARBA" id="ARBA00007754"/>
    </source>
</evidence>
<dbReference type="Gene3D" id="2.60.120.260">
    <property type="entry name" value="Galactose-binding domain-like"/>
    <property type="match status" value="1"/>
</dbReference>
<dbReference type="GO" id="GO:0030246">
    <property type="term" value="F:carbohydrate binding"/>
    <property type="evidence" value="ECO:0007669"/>
    <property type="project" value="InterPro"/>
</dbReference>
<dbReference type="PROSITE" id="PS51175">
    <property type="entry name" value="CBM6"/>
    <property type="match status" value="1"/>
</dbReference>
<dbReference type="Gene3D" id="3.20.20.80">
    <property type="entry name" value="Glycosidases"/>
    <property type="match status" value="1"/>
</dbReference>
<dbReference type="InterPro" id="IPR022790">
    <property type="entry name" value="GH26_dom"/>
</dbReference>
<name>A0A067MXT2_BOTB1</name>
<sequence>MRWHSNLNAPTLALVLCTFQALLPSACAQKIVLEAEDGVLSGTVVESSAPGFSGKGYVSGFDEANDKVTVSVTVPSTALYDLSIGYSSPFGDKEATVLLNNAVLGNVAFNSPDKFASASAGRVLLNAGVNTLSIQTNWGWYYIDNFVLSPSPAPPPHKATGPPVNKAATSEASSLLKYIQKQYGSKIISGQQEAEFITWLEKNVGKAPAIGGFDLIDYSPSRVERGTTSHAIEDALAWDKRGGIVAFAWHWNAPSGLIDQPGKEWWRGFYTDSVTFDIAKTLANKNGTDYALILRDIDAIATQLKRLQTAKVPVLFRPLHEANGGWFWWGAKGPAPAKELYRLVYDRLTKVHKLNNLIWVWNSANWYPGADVADIVSYDSYPTAGDHGPVSANFEALVALGNNTKVVGLAEVGTIPDPDLAFAYYAKWAFFVTWNGEFITDGKSNSLDFLKRVYNHKNVITLDKVGKFKTF</sequence>
<reference evidence="9" key="1">
    <citation type="journal article" date="2014" name="Proc. Natl. Acad. Sci. U.S.A.">
        <title>Extensive sampling of basidiomycete genomes demonstrates inadequacy of the white-rot/brown-rot paradigm for wood decay fungi.</title>
        <authorList>
            <person name="Riley R."/>
            <person name="Salamov A.A."/>
            <person name="Brown D.W."/>
            <person name="Nagy L.G."/>
            <person name="Floudas D."/>
            <person name="Held B.W."/>
            <person name="Levasseur A."/>
            <person name="Lombard V."/>
            <person name="Morin E."/>
            <person name="Otillar R."/>
            <person name="Lindquist E.A."/>
            <person name="Sun H."/>
            <person name="LaButti K.M."/>
            <person name="Schmutz J."/>
            <person name="Jabbour D."/>
            <person name="Luo H."/>
            <person name="Baker S.E."/>
            <person name="Pisabarro A.G."/>
            <person name="Walton J.D."/>
            <person name="Blanchette R.A."/>
            <person name="Henrissat B."/>
            <person name="Martin F."/>
            <person name="Cullen D."/>
            <person name="Hibbett D.S."/>
            <person name="Grigoriev I.V."/>
        </authorList>
    </citation>
    <scope>NUCLEOTIDE SEQUENCE [LARGE SCALE GENOMIC DNA]</scope>
    <source>
        <strain evidence="9">FD-172 SS1</strain>
    </source>
</reference>
<dbReference type="GO" id="GO:0006080">
    <property type="term" value="P:substituted mannan metabolic process"/>
    <property type="evidence" value="ECO:0007669"/>
    <property type="project" value="InterPro"/>
</dbReference>